<evidence type="ECO:0000256" key="2">
    <source>
        <dbReference type="SAM" id="Phobius"/>
    </source>
</evidence>
<feature type="domain" description="Laminin EGF-like" evidence="4">
    <location>
        <begin position="251"/>
        <end position="278"/>
    </location>
</feature>
<keyword evidence="1" id="KW-0245">EGF-like domain</keyword>
<dbReference type="InterPro" id="IPR042635">
    <property type="entry name" value="MEGF10/SREC1/2-like"/>
</dbReference>
<feature type="chain" id="PRO_5046251032" evidence="3">
    <location>
        <begin position="20"/>
        <end position="332"/>
    </location>
</feature>
<keyword evidence="2" id="KW-0812">Transmembrane</keyword>
<evidence type="ECO:0000313" key="6">
    <source>
        <dbReference type="Proteomes" id="UP001164746"/>
    </source>
</evidence>
<reference evidence="5" key="1">
    <citation type="submission" date="2022-11" db="EMBL/GenBank/DDBJ databases">
        <title>Centuries of genome instability and evolution in soft-shell clam transmissible cancer (bioRxiv).</title>
        <authorList>
            <person name="Hart S.F.M."/>
            <person name="Yonemitsu M.A."/>
            <person name="Giersch R.M."/>
            <person name="Beal B.F."/>
            <person name="Arriagada G."/>
            <person name="Davis B.W."/>
            <person name="Ostrander E.A."/>
            <person name="Goff S.P."/>
            <person name="Metzger M.J."/>
        </authorList>
    </citation>
    <scope>NUCLEOTIDE SEQUENCE</scope>
    <source>
        <strain evidence="5">MELC-2E11</strain>
        <tissue evidence="5">Siphon/mantle</tissue>
    </source>
</reference>
<keyword evidence="2" id="KW-0472">Membrane</keyword>
<dbReference type="InterPro" id="IPR002049">
    <property type="entry name" value="LE_dom"/>
</dbReference>
<proteinExistence type="predicted"/>
<sequence>MGICYIVMVLCLIYVQVHGIPSECQNCGCCVPGAQTCIYNGYCNYGCLDGYRGDRCYIECQYINCKKCARNDGFNCSECKNGFYDNECGSSCAPNCERCQRQDGQCSSCVNGYWGKSCNNECGYHCKTCFRWGGCTECNTGYFGPKCEKYCGDHCANCNKETGCTACENGYYGTTCETQCGVNYCTSCTSPTQCTSCTDGRFGSTCLYKCIDDCVHGETCDQCLVGYYGNGCTQRCSLGCSDGCNRIDGACTCKSGWAGDKCDTCADKYFGDMCNEQCNTDIENTSESEKQTTLSAYLECGGLVVLVIIAILGMCWFRKRRLLLWSDESQKG</sequence>
<evidence type="ECO:0000259" key="4">
    <source>
        <dbReference type="PROSITE" id="PS01248"/>
    </source>
</evidence>
<accession>A0ABY7F7K5</accession>
<dbReference type="PANTHER" id="PTHR24043:SF8">
    <property type="entry name" value="EGF-LIKE DOMAIN-CONTAINING PROTEIN"/>
    <property type="match status" value="1"/>
</dbReference>
<organism evidence="5 6">
    <name type="scientific">Mya arenaria</name>
    <name type="common">Soft-shell clam</name>
    <dbReference type="NCBI Taxonomy" id="6604"/>
    <lineage>
        <taxon>Eukaryota</taxon>
        <taxon>Metazoa</taxon>
        <taxon>Spiralia</taxon>
        <taxon>Lophotrochozoa</taxon>
        <taxon>Mollusca</taxon>
        <taxon>Bivalvia</taxon>
        <taxon>Autobranchia</taxon>
        <taxon>Heteroconchia</taxon>
        <taxon>Euheterodonta</taxon>
        <taxon>Imparidentia</taxon>
        <taxon>Neoheterodontei</taxon>
        <taxon>Myida</taxon>
        <taxon>Myoidea</taxon>
        <taxon>Myidae</taxon>
        <taxon>Mya</taxon>
    </lineage>
</organism>
<gene>
    <name evidence="5" type="ORF">MAR_031370</name>
</gene>
<keyword evidence="6" id="KW-1185">Reference proteome</keyword>
<feature type="transmembrane region" description="Helical" evidence="2">
    <location>
        <begin position="294"/>
        <end position="317"/>
    </location>
</feature>
<dbReference type="InterPro" id="IPR009030">
    <property type="entry name" value="Growth_fac_rcpt_cys_sf"/>
</dbReference>
<evidence type="ECO:0000256" key="3">
    <source>
        <dbReference type="SAM" id="SignalP"/>
    </source>
</evidence>
<evidence type="ECO:0000313" key="5">
    <source>
        <dbReference type="EMBL" id="WAR16776.1"/>
    </source>
</evidence>
<dbReference type="PROSITE" id="PS01248">
    <property type="entry name" value="EGF_LAM_1"/>
    <property type="match status" value="1"/>
</dbReference>
<feature type="signal peptide" evidence="3">
    <location>
        <begin position="1"/>
        <end position="19"/>
    </location>
</feature>
<dbReference type="PANTHER" id="PTHR24043">
    <property type="entry name" value="SCAVENGER RECEPTOR CLASS F"/>
    <property type="match status" value="1"/>
</dbReference>
<dbReference type="SMART" id="SM00181">
    <property type="entry name" value="EGF"/>
    <property type="match status" value="7"/>
</dbReference>
<dbReference type="SUPFAM" id="SSF57184">
    <property type="entry name" value="Growth factor receptor domain"/>
    <property type="match status" value="1"/>
</dbReference>
<dbReference type="EMBL" id="CP111021">
    <property type="protein sequence ID" value="WAR16776.1"/>
    <property type="molecule type" value="Genomic_DNA"/>
</dbReference>
<keyword evidence="2" id="KW-1133">Transmembrane helix</keyword>
<name>A0ABY7F7K5_MYAAR</name>
<dbReference type="InterPro" id="IPR000742">
    <property type="entry name" value="EGF"/>
</dbReference>
<dbReference type="Proteomes" id="UP001164746">
    <property type="component" value="Chromosome 10"/>
</dbReference>
<evidence type="ECO:0000256" key="1">
    <source>
        <dbReference type="ARBA" id="ARBA00022536"/>
    </source>
</evidence>
<protein>
    <submittedName>
        <fullName evidence="5">TENX-like protein</fullName>
    </submittedName>
</protein>
<dbReference type="Gene3D" id="2.170.300.10">
    <property type="entry name" value="Tie2 ligand-binding domain superfamily"/>
    <property type="match status" value="1"/>
</dbReference>
<dbReference type="PRINTS" id="PR00011">
    <property type="entry name" value="EGFLAMININ"/>
</dbReference>
<keyword evidence="3" id="KW-0732">Signal</keyword>